<dbReference type="Pfam" id="PF00691">
    <property type="entry name" value="OmpA"/>
    <property type="match status" value="1"/>
</dbReference>
<proteinExistence type="predicted"/>
<feature type="chain" id="PRO_5045682067" evidence="2">
    <location>
        <begin position="24"/>
        <end position="482"/>
    </location>
</feature>
<evidence type="ECO:0000259" key="3">
    <source>
        <dbReference type="PROSITE" id="PS51123"/>
    </source>
</evidence>
<dbReference type="PANTHER" id="PTHR30329">
    <property type="entry name" value="STATOR ELEMENT OF FLAGELLAR MOTOR COMPLEX"/>
    <property type="match status" value="1"/>
</dbReference>
<accession>A0ABT4A1B3</accession>
<reference evidence="4 5" key="1">
    <citation type="submission" date="2022-11" db="EMBL/GenBank/DDBJ databases">
        <title>Minimal conservation of predation-associated metabolite biosynthetic gene clusters underscores biosynthetic potential of Myxococcota including descriptions for ten novel species: Archangium lansinium sp. nov., Myxococcus landrumus sp. nov., Nannocystis bai.</title>
        <authorList>
            <person name="Ahearne A."/>
            <person name="Stevens C."/>
            <person name="Phillips K."/>
        </authorList>
    </citation>
    <scope>NUCLEOTIDE SEQUENCE [LARGE SCALE GENOMIC DNA]</scope>
    <source>
        <strain evidence="4 5">MIWBW</strain>
    </source>
</reference>
<dbReference type="SUPFAM" id="SSF103088">
    <property type="entry name" value="OmpA-like"/>
    <property type="match status" value="1"/>
</dbReference>
<dbReference type="EMBL" id="JAPNKA010000001">
    <property type="protein sequence ID" value="MCY1075156.1"/>
    <property type="molecule type" value="Genomic_DNA"/>
</dbReference>
<keyword evidence="5" id="KW-1185">Reference proteome</keyword>
<evidence type="ECO:0000256" key="1">
    <source>
        <dbReference type="PROSITE-ProRule" id="PRU00473"/>
    </source>
</evidence>
<feature type="signal peptide" evidence="2">
    <location>
        <begin position="1"/>
        <end position="23"/>
    </location>
</feature>
<evidence type="ECO:0000256" key="2">
    <source>
        <dbReference type="SAM" id="SignalP"/>
    </source>
</evidence>
<dbReference type="CDD" id="cd07185">
    <property type="entry name" value="OmpA_C-like"/>
    <property type="match status" value="1"/>
</dbReference>
<evidence type="ECO:0000313" key="4">
    <source>
        <dbReference type="EMBL" id="MCY1075156.1"/>
    </source>
</evidence>
<dbReference type="Gene3D" id="3.30.1330.60">
    <property type="entry name" value="OmpA-like domain"/>
    <property type="match status" value="1"/>
</dbReference>
<keyword evidence="2" id="KW-0732">Signal</keyword>
<dbReference type="InterPro" id="IPR006665">
    <property type="entry name" value="OmpA-like"/>
</dbReference>
<dbReference type="PROSITE" id="PS51123">
    <property type="entry name" value="OMPA_2"/>
    <property type="match status" value="1"/>
</dbReference>
<dbReference type="InterPro" id="IPR036737">
    <property type="entry name" value="OmpA-like_sf"/>
</dbReference>
<comment type="caution">
    <text evidence="4">The sequence shown here is derived from an EMBL/GenBank/DDBJ whole genome shotgun (WGS) entry which is preliminary data.</text>
</comment>
<dbReference type="InterPro" id="IPR050330">
    <property type="entry name" value="Bact_OuterMem_StrucFunc"/>
</dbReference>
<dbReference type="RefSeq" id="WP_267534105.1">
    <property type="nucleotide sequence ID" value="NZ_JAPNKA010000001.1"/>
</dbReference>
<gene>
    <name evidence="4" type="ORF">OV287_11695</name>
</gene>
<sequence>MDASPFHRAALALALLAAPVALAQTETTTDTLPGFELERLEPNPGRGAMLAGGGALMVPGGLRLMVLGNYQRQPLVLLDQDQSLAVVGDKVVGLLSGSYTALSWLELSAQVPVVLWQKGEDLSSAGISAPAAQGLGTPYLQARVGLLSQRERQPVDLALDVGFGLPLGNALALSRDSGLRFLARMAVGGKVGWVRPSLEAGVLLHREIPLGLSEGQGSAASPEIRVGAGLSTESAPLRAELSARATLLSTKAAVEVLGGLHYTLGSGIEVFALGGPGLGSIPGMPRFRVVAGLAYSMEPPPRLVFLEDSSSAQLQNAGQPTVGGNERGPQPVRTWDLDTLDFAEPDSQQPLQGNSTEQFALHGTVLFEDGSAELPKVLPLLDRVALMLQRLPEGATVVIEGHTDAEDDDGTDRLLSLRRAQAVRRYLTARGVSAEQLKIRGFGSKWPAASSRADEARQLNRRAEVYVLTEPPKPPVSRSTTQ</sequence>
<feature type="domain" description="OmpA-like" evidence="3">
    <location>
        <begin position="354"/>
        <end position="471"/>
    </location>
</feature>
<name>A0ABT4A1B3_9BACT</name>
<keyword evidence="1" id="KW-0472">Membrane</keyword>
<dbReference type="PANTHER" id="PTHR30329:SF21">
    <property type="entry name" value="LIPOPROTEIN YIAD-RELATED"/>
    <property type="match status" value="1"/>
</dbReference>
<dbReference type="Proteomes" id="UP001207654">
    <property type="component" value="Unassembled WGS sequence"/>
</dbReference>
<organism evidence="4 5">
    <name type="scientific">Archangium lansingense</name>
    <dbReference type="NCBI Taxonomy" id="2995310"/>
    <lineage>
        <taxon>Bacteria</taxon>
        <taxon>Pseudomonadati</taxon>
        <taxon>Myxococcota</taxon>
        <taxon>Myxococcia</taxon>
        <taxon>Myxococcales</taxon>
        <taxon>Cystobacterineae</taxon>
        <taxon>Archangiaceae</taxon>
        <taxon>Archangium</taxon>
    </lineage>
</organism>
<protein>
    <submittedName>
        <fullName evidence="4">OmpA family protein</fullName>
    </submittedName>
</protein>
<evidence type="ECO:0000313" key="5">
    <source>
        <dbReference type="Proteomes" id="UP001207654"/>
    </source>
</evidence>